<gene>
    <name evidence="1" type="ORF">MOMA_02600</name>
</gene>
<dbReference type="InterPro" id="IPR027417">
    <property type="entry name" value="P-loop_NTPase"/>
</dbReference>
<keyword evidence="2" id="KW-1185">Reference proteome</keyword>
<dbReference type="SUPFAM" id="SSF52540">
    <property type="entry name" value="P-loop containing nucleoside triphosphate hydrolases"/>
    <property type="match status" value="1"/>
</dbReference>
<dbReference type="Proteomes" id="UP000023795">
    <property type="component" value="Unassembled WGS sequence"/>
</dbReference>
<dbReference type="OrthoDB" id="5555485at2"/>
<dbReference type="EMBL" id="ANIN01000001">
    <property type="protein sequence ID" value="ELA09259.1"/>
    <property type="molecule type" value="Genomic_DNA"/>
</dbReference>
<accession>L2F859</accession>
<comment type="caution">
    <text evidence="1">The sequence shown here is derived from an EMBL/GenBank/DDBJ whole genome shotgun (WGS) entry which is preliminary data.</text>
</comment>
<dbReference type="RefSeq" id="WP_009767079.1">
    <property type="nucleotide sequence ID" value="NZ_ANIN01000001.1"/>
</dbReference>
<dbReference type="eggNOG" id="COG3451">
    <property type="taxonomic scope" value="Bacteria"/>
</dbReference>
<evidence type="ECO:0000313" key="1">
    <source>
        <dbReference type="EMBL" id="ELA09259.1"/>
    </source>
</evidence>
<name>L2F859_9GAMM</name>
<dbReference type="PANTHER" id="PTHR30121:SF6">
    <property type="entry name" value="SLR6007 PROTEIN"/>
    <property type="match status" value="1"/>
</dbReference>
<organism evidence="1 2">
    <name type="scientific">Moraxella macacae 0408225</name>
    <dbReference type="NCBI Taxonomy" id="1230338"/>
    <lineage>
        <taxon>Bacteria</taxon>
        <taxon>Pseudomonadati</taxon>
        <taxon>Pseudomonadota</taxon>
        <taxon>Gammaproteobacteria</taxon>
        <taxon>Moraxellales</taxon>
        <taxon>Moraxellaceae</taxon>
        <taxon>Moraxella</taxon>
    </lineage>
</organism>
<dbReference type="Gene3D" id="3.40.50.300">
    <property type="entry name" value="P-loop containing nucleotide triphosphate hydrolases"/>
    <property type="match status" value="1"/>
</dbReference>
<dbReference type="PATRIC" id="fig|1230338.3.peg.567"/>
<proteinExistence type="predicted"/>
<dbReference type="PANTHER" id="PTHR30121">
    <property type="entry name" value="UNCHARACTERIZED PROTEIN YJGR-RELATED"/>
    <property type="match status" value="1"/>
</dbReference>
<dbReference type="STRING" id="1230338.MOMA_02600"/>
<evidence type="ECO:0000313" key="2">
    <source>
        <dbReference type="Proteomes" id="UP000023795"/>
    </source>
</evidence>
<reference evidence="1 2" key="1">
    <citation type="journal article" date="2013" name="Genome Announc.">
        <title>Genome Sequence of Moraxella macacae 0408225, a Novel Bacterial Species Isolated from a Cynomolgus Macaque with Epistaxis.</title>
        <authorList>
            <person name="Ladner J.T."/>
            <person name="Whitehouse C.A."/>
            <person name="Koroleva G.I."/>
            <person name="Palacios G.F."/>
        </authorList>
    </citation>
    <scope>NUCLEOTIDE SEQUENCE [LARGE SCALE GENOMIC DNA]</scope>
    <source>
        <strain evidence="1 2">0408225</strain>
    </source>
</reference>
<dbReference type="AlphaFoldDB" id="L2F859"/>
<dbReference type="InterPro" id="IPR051162">
    <property type="entry name" value="T4SS_component"/>
</dbReference>
<sequence>MNDLVVGCANDKGIECTSEEQNQIKNAIDTVMSLPPSIRRFSALLQSISDKGGNCLYQRLLKWCQTEENTGRFAWVLDNPINQFNPDDFKIVGFEVGEILKPSYQPTEPILACLLYLKAQMTKNYDLLCTIVEEFWLPLMYKIPQDMMLDVLKTGRKRGEFMLLITQSPEEAVKSPIFPAIVQQTPTKILLPNPDAEYKNEQGGGYSRIGLTQKEFNQLQKLALDSRTFLVKQGHQSSFNVLDLYGFDDEISVLSGTKANVYLLNNILAKFDKKPKSDVWLPIFYAARRAKKQTDFDFDEFMTNQLNQITAP</sequence>
<protein>
    <submittedName>
        <fullName evidence="1">VirB4-like protein</fullName>
    </submittedName>
</protein>